<reference evidence="1 2" key="1">
    <citation type="submission" date="2019-02" db="EMBL/GenBank/DDBJ databases">
        <title>WGS of Pseudoxanthomonas species novum from clinical isolates.</title>
        <authorList>
            <person name="Bernier A.-M."/>
            <person name="Bernard K."/>
            <person name="Vachon A."/>
        </authorList>
    </citation>
    <scope>NUCLEOTIDE SEQUENCE [LARGE SCALE GENOMIC DNA]</scope>
    <source>
        <strain evidence="1 2">NML171202</strain>
    </source>
</reference>
<dbReference type="AlphaFoldDB" id="A0A4Q8LJE7"/>
<sequence length="85" mass="9464">MDLEIGHADQPVVASITFHKPGDSKGVVLRDNFLVKIFDVRSKRLVLDYKGSDPRVGPFTLIVHGERATLETAGTHINSDFSWLM</sequence>
<comment type="caution">
    <text evidence="1">The sequence shown here is derived from an EMBL/GenBank/DDBJ whole genome shotgun (WGS) entry which is preliminary data.</text>
</comment>
<evidence type="ECO:0000313" key="2">
    <source>
        <dbReference type="Proteomes" id="UP000291286"/>
    </source>
</evidence>
<dbReference type="EMBL" id="SHMB01000003">
    <property type="protein sequence ID" value="TAA30129.1"/>
    <property type="molecule type" value="Genomic_DNA"/>
</dbReference>
<name>A0A4Q8LJE7_9GAMM</name>
<proteinExistence type="predicted"/>
<evidence type="ECO:0000313" key="1">
    <source>
        <dbReference type="EMBL" id="TAA30129.1"/>
    </source>
</evidence>
<organism evidence="1 2">
    <name type="scientific">Pseudoxanthomonas winnipegensis</name>
    <dbReference type="NCBI Taxonomy" id="2480810"/>
    <lineage>
        <taxon>Bacteria</taxon>
        <taxon>Pseudomonadati</taxon>
        <taxon>Pseudomonadota</taxon>
        <taxon>Gammaproteobacteria</taxon>
        <taxon>Lysobacterales</taxon>
        <taxon>Lysobacteraceae</taxon>
        <taxon>Pseudoxanthomonas</taxon>
    </lineage>
</organism>
<accession>A0A4Q8LJE7</accession>
<protein>
    <submittedName>
        <fullName evidence="1">Uncharacterized protein</fullName>
    </submittedName>
</protein>
<gene>
    <name evidence="1" type="ORF">EA661_10845</name>
</gene>
<dbReference type="Proteomes" id="UP000291286">
    <property type="component" value="Unassembled WGS sequence"/>
</dbReference>